<dbReference type="RefSeq" id="WP_075080356.1">
    <property type="nucleotide sequence ID" value="NZ_BDCO01000002.1"/>
</dbReference>
<feature type="chain" id="PRO_5007524812" description="Lipoprotein" evidence="1">
    <location>
        <begin position="22"/>
        <end position="166"/>
    </location>
</feature>
<name>A0A146GAW2_TERSA</name>
<dbReference type="STRING" id="690879.TSACC_23178"/>
<dbReference type="InParanoid" id="A0A146GAW2"/>
<dbReference type="Proteomes" id="UP000076023">
    <property type="component" value="Unassembled WGS sequence"/>
</dbReference>
<reference evidence="3" key="1">
    <citation type="journal article" date="2017" name="Genome Announc.">
        <title>Draft Genome Sequence of Terrimicrobium sacchariphilum NM-5T, a Facultative Anaerobic Soil Bacterium of the Class Spartobacteria.</title>
        <authorList>
            <person name="Qiu Y.L."/>
            <person name="Tourlousse D.M."/>
            <person name="Matsuura N."/>
            <person name="Ohashi A."/>
            <person name="Sekiguchi Y."/>
        </authorList>
    </citation>
    <scope>NUCLEOTIDE SEQUENCE [LARGE SCALE GENOMIC DNA]</scope>
    <source>
        <strain evidence="3">NM-5</strain>
    </source>
</reference>
<evidence type="ECO:0000313" key="3">
    <source>
        <dbReference type="Proteomes" id="UP000076023"/>
    </source>
</evidence>
<organism evidence="2 3">
    <name type="scientific">Terrimicrobium sacchariphilum</name>
    <dbReference type="NCBI Taxonomy" id="690879"/>
    <lineage>
        <taxon>Bacteria</taxon>
        <taxon>Pseudomonadati</taxon>
        <taxon>Verrucomicrobiota</taxon>
        <taxon>Terrimicrobiia</taxon>
        <taxon>Terrimicrobiales</taxon>
        <taxon>Terrimicrobiaceae</taxon>
        <taxon>Terrimicrobium</taxon>
    </lineage>
</organism>
<keyword evidence="1" id="KW-0732">Signal</keyword>
<keyword evidence="3" id="KW-1185">Reference proteome</keyword>
<evidence type="ECO:0000313" key="2">
    <source>
        <dbReference type="EMBL" id="GAT34745.1"/>
    </source>
</evidence>
<accession>A0A146GAW2</accession>
<feature type="signal peptide" evidence="1">
    <location>
        <begin position="1"/>
        <end position="21"/>
    </location>
</feature>
<dbReference type="EMBL" id="BDCO01000002">
    <property type="protein sequence ID" value="GAT34745.1"/>
    <property type="molecule type" value="Genomic_DNA"/>
</dbReference>
<comment type="caution">
    <text evidence="2">The sequence shown here is derived from an EMBL/GenBank/DDBJ whole genome shotgun (WGS) entry which is preliminary data.</text>
</comment>
<dbReference type="AlphaFoldDB" id="A0A146GAW2"/>
<evidence type="ECO:0008006" key="4">
    <source>
        <dbReference type="Google" id="ProtNLM"/>
    </source>
</evidence>
<evidence type="ECO:0000256" key="1">
    <source>
        <dbReference type="SAM" id="SignalP"/>
    </source>
</evidence>
<sequence length="166" mass="18799">MIRQIALACVLLVTSCLTGQGAVGYFPVPVAKDDIRIFREMDLKEADYEVEKYRVTFDRANWVWIEAQAQGKVSDLPLPKRASAVNLLLLTQKKGHPDKTIHFVVSSEESSVYSYIRFDPAELLQRTFALREGRFLLLGMSTVRPSDFAYVLQIFQSDIAPQGARE</sequence>
<proteinExistence type="predicted"/>
<dbReference type="PROSITE" id="PS51257">
    <property type="entry name" value="PROKAR_LIPOPROTEIN"/>
    <property type="match status" value="1"/>
</dbReference>
<protein>
    <recommendedName>
        <fullName evidence="4">Lipoprotein</fullName>
    </recommendedName>
</protein>
<gene>
    <name evidence="2" type="ORF">TSACC_23178</name>
</gene>